<name>A0A8J2L6S4_9HEXA</name>
<comment type="similarity">
    <text evidence="2">Belongs to the dpy-30 family.</text>
</comment>
<dbReference type="InterPro" id="IPR037856">
    <property type="entry name" value="Sdc1/DPY30"/>
</dbReference>
<dbReference type="AlphaFoldDB" id="A0A8J2L6S4"/>
<dbReference type="EMBL" id="CAJVCH010539109">
    <property type="protein sequence ID" value="CAG7826233.1"/>
    <property type="molecule type" value="Genomic_DNA"/>
</dbReference>
<dbReference type="OrthoDB" id="417678at2759"/>
<dbReference type="Pfam" id="PF05186">
    <property type="entry name" value="Dpy-30"/>
    <property type="match status" value="1"/>
</dbReference>
<sequence>MKIVAKELDPPTTKKARVDLQSMPTRQYLDQTVVPILLQGLAAVSKERPPEPIEYLAAFLLKNKNKFDV</sequence>
<evidence type="ECO:0000256" key="7">
    <source>
        <dbReference type="ARBA" id="ARBA00044172"/>
    </source>
</evidence>
<dbReference type="GO" id="GO:0006325">
    <property type="term" value="P:chromatin organization"/>
    <property type="evidence" value="ECO:0007669"/>
    <property type="project" value="UniProtKB-KW"/>
</dbReference>
<dbReference type="GO" id="GO:0048188">
    <property type="term" value="C:Set1C/COMPASS complex"/>
    <property type="evidence" value="ECO:0007669"/>
    <property type="project" value="InterPro"/>
</dbReference>
<dbReference type="InterPro" id="IPR007858">
    <property type="entry name" value="Dpy-30_motif"/>
</dbReference>
<keyword evidence="3" id="KW-0156">Chromatin regulator</keyword>
<evidence type="ECO:0000256" key="4">
    <source>
        <dbReference type="ARBA" id="ARBA00023015"/>
    </source>
</evidence>
<evidence type="ECO:0000256" key="5">
    <source>
        <dbReference type="ARBA" id="ARBA00023163"/>
    </source>
</evidence>
<keyword evidence="9" id="KW-1185">Reference proteome</keyword>
<gene>
    <name evidence="8" type="ORF">AFUS01_LOCUS36298</name>
</gene>
<accession>A0A8J2L6S4</accession>
<evidence type="ECO:0000256" key="2">
    <source>
        <dbReference type="ARBA" id="ARBA00010849"/>
    </source>
</evidence>
<dbReference type="PANTHER" id="PTHR23356:SF16">
    <property type="entry name" value="DPY30 DOMAIN CONTAINING 2"/>
    <property type="match status" value="1"/>
</dbReference>
<reference evidence="8" key="1">
    <citation type="submission" date="2021-06" db="EMBL/GenBank/DDBJ databases">
        <authorList>
            <person name="Hodson N. C."/>
            <person name="Mongue J. A."/>
            <person name="Jaron S. K."/>
        </authorList>
    </citation>
    <scope>NUCLEOTIDE SEQUENCE</scope>
</reference>
<comment type="caution">
    <text evidence="8">The sequence shown here is derived from an EMBL/GenBank/DDBJ whole genome shotgun (WGS) entry which is preliminary data.</text>
</comment>
<evidence type="ECO:0000256" key="6">
    <source>
        <dbReference type="ARBA" id="ARBA00023242"/>
    </source>
</evidence>
<dbReference type="CDD" id="cd22965">
    <property type="entry name" value="DD_DPY30_SDC1"/>
    <property type="match status" value="1"/>
</dbReference>
<evidence type="ECO:0000256" key="3">
    <source>
        <dbReference type="ARBA" id="ARBA00022853"/>
    </source>
</evidence>
<protein>
    <recommendedName>
        <fullName evidence="7">Protein dpy-30 homolog</fullName>
    </recommendedName>
</protein>
<evidence type="ECO:0000313" key="9">
    <source>
        <dbReference type="Proteomes" id="UP000708208"/>
    </source>
</evidence>
<comment type="subcellular location">
    <subcellularLocation>
        <location evidence="1">Nucleus</location>
    </subcellularLocation>
</comment>
<keyword evidence="4" id="KW-0805">Transcription regulation</keyword>
<dbReference type="PANTHER" id="PTHR23356">
    <property type="entry name" value="DPY30-RELATED"/>
    <property type="match status" value="1"/>
</dbReference>
<dbReference type="InterPro" id="IPR049629">
    <property type="entry name" value="DPY30_SDC1_DD"/>
</dbReference>
<dbReference type="Proteomes" id="UP000708208">
    <property type="component" value="Unassembled WGS sequence"/>
</dbReference>
<dbReference type="FunFam" id="1.20.890.10:FF:000003">
    <property type="entry name" value="protein dpy-30 homolog"/>
    <property type="match status" value="1"/>
</dbReference>
<keyword evidence="5" id="KW-0804">Transcription</keyword>
<proteinExistence type="inferred from homology"/>
<evidence type="ECO:0000256" key="1">
    <source>
        <dbReference type="ARBA" id="ARBA00004123"/>
    </source>
</evidence>
<keyword evidence="6" id="KW-0539">Nucleus</keyword>
<organism evidence="8 9">
    <name type="scientific">Allacma fusca</name>
    <dbReference type="NCBI Taxonomy" id="39272"/>
    <lineage>
        <taxon>Eukaryota</taxon>
        <taxon>Metazoa</taxon>
        <taxon>Ecdysozoa</taxon>
        <taxon>Arthropoda</taxon>
        <taxon>Hexapoda</taxon>
        <taxon>Collembola</taxon>
        <taxon>Symphypleona</taxon>
        <taxon>Sminthuridae</taxon>
        <taxon>Allacma</taxon>
    </lineage>
</organism>
<evidence type="ECO:0000313" key="8">
    <source>
        <dbReference type="EMBL" id="CAG7826233.1"/>
    </source>
</evidence>